<evidence type="ECO:0000256" key="3">
    <source>
        <dbReference type="ARBA" id="ARBA00010541"/>
    </source>
</evidence>
<dbReference type="EC" id="3.4.21.107" evidence="4"/>
<evidence type="ECO:0000256" key="5">
    <source>
        <dbReference type="ARBA" id="ARBA00013958"/>
    </source>
</evidence>
<evidence type="ECO:0000313" key="15">
    <source>
        <dbReference type="EMBL" id="QQR37930.1"/>
    </source>
</evidence>
<organism evidence="15 16">
    <name type="scientific">Devosia rhizoryzae</name>
    <dbReference type="NCBI Taxonomy" id="2774137"/>
    <lineage>
        <taxon>Bacteria</taxon>
        <taxon>Pseudomonadati</taxon>
        <taxon>Pseudomonadota</taxon>
        <taxon>Alphaproteobacteria</taxon>
        <taxon>Hyphomicrobiales</taxon>
        <taxon>Devosiaceae</taxon>
        <taxon>Devosia</taxon>
    </lineage>
</organism>
<evidence type="ECO:0000259" key="14">
    <source>
        <dbReference type="PROSITE" id="PS50106"/>
    </source>
</evidence>
<dbReference type="InterPro" id="IPR011782">
    <property type="entry name" value="Pept_S1C_Do"/>
</dbReference>
<dbReference type="Gene3D" id="2.40.10.120">
    <property type="match status" value="1"/>
</dbReference>
<keyword evidence="16" id="KW-1185">Reference proteome</keyword>
<dbReference type="Proteomes" id="UP000595857">
    <property type="component" value="Chromosome"/>
</dbReference>
<comment type="subcellular location">
    <subcellularLocation>
        <location evidence="2">Periplasm</location>
    </subcellularLocation>
</comment>
<comment type="similarity">
    <text evidence="3">Belongs to the peptidase S1C family.</text>
</comment>
<keyword evidence="9" id="KW-0574">Periplasm</keyword>
<keyword evidence="10" id="KW-0378">Hydrolase</keyword>
<dbReference type="SUPFAM" id="SSF50156">
    <property type="entry name" value="PDZ domain-like"/>
    <property type="match status" value="2"/>
</dbReference>
<keyword evidence="8" id="KW-0677">Repeat</keyword>
<keyword evidence="12" id="KW-0346">Stress response</keyword>
<dbReference type="RefSeq" id="WP_201629701.1">
    <property type="nucleotide sequence ID" value="NZ_CP068046.1"/>
</dbReference>
<protein>
    <recommendedName>
        <fullName evidence="5">Probable periplasmic serine endoprotease DegP-like</fullName>
        <ecNumber evidence="4">3.4.21.107</ecNumber>
    </recommendedName>
    <alternativeName>
        <fullName evidence="13">Protease Do</fullName>
    </alternativeName>
</protein>
<evidence type="ECO:0000256" key="8">
    <source>
        <dbReference type="ARBA" id="ARBA00022737"/>
    </source>
</evidence>
<evidence type="ECO:0000256" key="10">
    <source>
        <dbReference type="ARBA" id="ARBA00022801"/>
    </source>
</evidence>
<evidence type="ECO:0000256" key="2">
    <source>
        <dbReference type="ARBA" id="ARBA00004418"/>
    </source>
</evidence>
<comment type="catalytic activity">
    <reaction evidence="1">
        <text>Acts on substrates that are at least partially unfolded. The cleavage site P1 residue is normally between a pair of hydrophobic residues, such as Val-|-Val.</text>
        <dbReference type="EC" id="3.4.21.107"/>
    </reaction>
</comment>
<feature type="domain" description="PDZ" evidence="14">
    <location>
        <begin position="426"/>
        <end position="498"/>
    </location>
</feature>
<proteinExistence type="inferred from homology"/>
<dbReference type="EMBL" id="CP068046">
    <property type="protein sequence ID" value="QQR37930.1"/>
    <property type="molecule type" value="Genomic_DNA"/>
</dbReference>
<evidence type="ECO:0000256" key="7">
    <source>
        <dbReference type="ARBA" id="ARBA00022729"/>
    </source>
</evidence>
<dbReference type="SMART" id="SM00228">
    <property type="entry name" value="PDZ"/>
    <property type="match status" value="2"/>
</dbReference>
<dbReference type="Gene3D" id="2.30.42.10">
    <property type="match status" value="2"/>
</dbReference>
<keyword evidence="6" id="KW-0645">Protease</keyword>
<dbReference type="PROSITE" id="PS50106">
    <property type="entry name" value="PDZ"/>
    <property type="match status" value="2"/>
</dbReference>
<evidence type="ECO:0000256" key="11">
    <source>
        <dbReference type="ARBA" id="ARBA00022825"/>
    </source>
</evidence>
<dbReference type="InterPro" id="IPR001940">
    <property type="entry name" value="Peptidase_S1C"/>
</dbReference>
<dbReference type="PANTHER" id="PTHR22939">
    <property type="entry name" value="SERINE PROTEASE FAMILY S1C HTRA-RELATED"/>
    <property type="match status" value="1"/>
</dbReference>
<dbReference type="CDD" id="cd10839">
    <property type="entry name" value="cpPDZ1_DegP-like"/>
    <property type="match status" value="1"/>
</dbReference>
<keyword evidence="7" id="KW-0732">Signal</keyword>
<sequence length="510" mass="52500">MRSTILTRTRRWLGASALALMVGVGGVSTAFVMTGQAANAQVQNAAQIVVPQASVQQGFADLVEAVKPAVVSILVEAEAPGESVQRGGRNFEFNFPDLPEDHPFRDFFDQFGQDGPRGAPGGQGRPRHFMAAGSGFITSADGYVVTNNHVVSDATKVTVIFDDGSEHIAEVVGTDERTDLAVLKIEGEDLPFVTFESDEEPSRVGDWVVAVGNPFGLGGTVTVGVISGAGRDIGGSNYGDFLQIDAAVNTGNSGGPAFNTNGEVVGVNTAIYSPNGGNVGIAFAIPARTVRQIVDQLVTDGAVTRGYLGVSIQDVSKDIADSVGLPTASGAIVREPTADGPAVAAGIKSGDIILKVDNEDISDALDLSRTIGSKSPDSTVELTLWRDGAETTVSVQLQVLDETAAAPEQPAEPTPPEAIPEAATSLGMTVVPNGDGSGGLLIQSVEEDTPAAQRGLATGDVILEVDNKPVASAADFDQALAGVEGKGLDTVLLKVSRSGDVQFIGLPIAE</sequence>
<evidence type="ECO:0000256" key="12">
    <source>
        <dbReference type="ARBA" id="ARBA00023016"/>
    </source>
</evidence>
<dbReference type="InterPro" id="IPR036034">
    <property type="entry name" value="PDZ_sf"/>
</dbReference>
<dbReference type="Pfam" id="PF13365">
    <property type="entry name" value="Trypsin_2"/>
    <property type="match status" value="1"/>
</dbReference>
<evidence type="ECO:0000256" key="6">
    <source>
        <dbReference type="ARBA" id="ARBA00022670"/>
    </source>
</evidence>
<evidence type="ECO:0000256" key="1">
    <source>
        <dbReference type="ARBA" id="ARBA00001772"/>
    </source>
</evidence>
<dbReference type="InterPro" id="IPR001478">
    <property type="entry name" value="PDZ"/>
</dbReference>
<evidence type="ECO:0000256" key="4">
    <source>
        <dbReference type="ARBA" id="ARBA00013035"/>
    </source>
</evidence>
<reference evidence="15 16" key="1">
    <citation type="submission" date="2021-01" db="EMBL/GenBank/DDBJ databases">
        <title>Genome seq and assembly of Devosia sp. LEGU1.</title>
        <authorList>
            <person name="Chhetri G."/>
        </authorList>
    </citation>
    <scope>NUCLEOTIDE SEQUENCE [LARGE SCALE GENOMIC DNA]</scope>
    <source>
        <strain evidence="15 16">LEGU1</strain>
    </source>
</reference>
<dbReference type="InterPro" id="IPR009003">
    <property type="entry name" value="Peptidase_S1_PA"/>
</dbReference>
<accession>A0ABX7C5M8</accession>
<dbReference type="NCBIfam" id="TIGR02037">
    <property type="entry name" value="degP_htrA_DO"/>
    <property type="match status" value="1"/>
</dbReference>
<gene>
    <name evidence="15" type="ORF">JI748_08925</name>
</gene>
<evidence type="ECO:0000313" key="16">
    <source>
        <dbReference type="Proteomes" id="UP000595857"/>
    </source>
</evidence>
<name>A0ABX7C5M8_9HYPH</name>
<dbReference type="Pfam" id="PF13180">
    <property type="entry name" value="PDZ_2"/>
    <property type="match status" value="2"/>
</dbReference>
<evidence type="ECO:0000256" key="13">
    <source>
        <dbReference type="ARBA" id="ARBA00032850"/>
    </source>
</evidence>
<feature type="domain" description="PDZ" evidence="14">
    <location>
        <begin position="297"/>
        <end position="363"/>
    </location>
</feature>
<evidence type="ECO:0000256" key="9">
    <source>
        <dbReference type="ARBA" id="ARBA00022764"/>
    </source>
</evidence>
<dbReference type="PANTHER" id="PTHR22939:SF130">
    <property type="entry name" value="PERIPLASMIC SERINE ENDOPROTEASE DEGP-LIKE-RELATED"/>
    <property type="match status" value="1"/>
</dbReference>
<dbReference type="PRINTS" id="PR00834">
    <property type="entry name" value="PROTEASES2C"/>
</dbReference>
<dbReference type="SUPFAM" id="SSF50494">
    <property type="entry name" value="Trypsin-like serine proteases"/>
    <property type="match status" value="1"/>
</dbReference>
<keyword evidence="11" id="KW-0720">Serine protease</keyword>